<dbReference type="PANTHER" id="PTHR11932">
    <property type="entry name" value="CULLIN"/>
    <property type="match status" value="1"/>
</dbReference>
<evidence type="ECO:0000256" key="1">
    <source>
        <dbReference type="ARBA" id="ARBA00006019"/>
    </source>
</evidence>
<dbReference type="Gene3D" id="1.10.10.10">
    <property type="entry name" value="Winged helix-like DNA-binding domain superfamily/Winged helix DNA-binding domain"/>
    <property type="match status" value="1"/>
</dbReference>
<dbReference type="InterPro" id="IPR045093">
    <property type="entry name" value="Cullin"/>
</dbReference>
<dbReference type="InterPro" id="IPR036317">
    <property type="entry name" value="Cullin_homology_sf"/>
</dbReference>
<sequence length="792" mass="90781">MAATTTKKTPKLTFELAYSSIMPTLAKAILAEKVSIAEYMKLYTAVADFCKVDANSSTSSLIGGGRGDIMYKAVTQFLREAISQRAAEIAAIRSDEERLIEHKAAWEKYKNFSQFTNGAFRYLNQHWTKRVNDVSMVKPKEGEEPQRPQGKFFEVYTLCMVIWKEEMFEKTDMAMTKSALGLMKADRDGENGVQVDLIKALVEALVEAGIEYKKIEDPVALMGDEEEKTVDENELTEEARTMLQTYEKYFETLMLEETFEYYKKESANVMGEGNIISYMEKAQQRLDEESHRSKFYLHNILTHDRLQNAVERAYIVARLDMFQNEFKSLLSAEKNYELELMYGLCSRVQEAIDQLKEDFAGYVNEKGREAIATIPEAMQNDPNVFMEVILKTLTKYQEMARDAFRADHGFKLAYDAGCTRWINKNCITEKVKALNKSAELLARFVDVAMRKGAAEDYEKTHDKAMAVFHYIDDKDIFQKYYNRFLSKRLLMDTSMNEDAEAGMIARLKSACGHEYTTSATRMFSDISTSKDLTRKFRDQFTELKVDANISVLNTAVWGYSPAYTFDLPAELNAVVGSFEEHYKIAHSGRKLNWLHHMSRGEITASGFGKRKYTFIATAPQMVVLLKFNDTDALTMSHIHAETSLPHDILKGVLASFVKAEILKLPEGTKFTSSLPQSTEFTLNKKFVSKRIKMDLMKLQTVIKGDGDAKKEQAEMEKTLDEDRKMVIQAAIVRTMKMRKKLVHNMLITEVVEQVAARFQPKITMVKKCIDLLMEKEYLKRAEDDKDSYEYIS</sequence>
<dbReference type="GO" id="GO:0006511">
    <property type="term" value="P:ubiquitin-dependent protein catabolic process"/>
    <property type="evidence" value="ECO:0007669"/>
    <property type="project" value="InterPro"/>
</dbReference>
<dbReference type="FunFam" id="1.10.10.10:FF:000014">
    <property type="entry name" value="Cullin 1"/>
    <property type="match status" value="1"/>
</dbReference>
<dbReference type="Gene3D" id="3.30.230.130">
    <property type="entry name" value="Cullin, Chain C, Domain 2"/>
    <property type="match status" value="1"/>
</dbReference>
<dbReference type="Gene3D" id="1.20.1310.10">
    <property type="entry name" value="Cullin Repeats"/>
    <property type="match status" value="4"/>
</dbReference>
<dbReference type="FunFam" id="1.20.1310.10:FF:000002">
    <property type="entry name" value="cullin-3 isoform X1"/>
    <property type="match status" value="1"/>
</dbReference>
<reference evidence="8" key="1">
    <citation type="submission" date="2023-06" db="EMBL/GenBank/DDBJ databases">
        <title>Genomic analysis of the entomopathogenic nematode Steinernema hermaphroditum.</title>
        <authorList>
            <person name="Schwarz E.M."/>
            <person name="Heppert J.K."/>
            <person name="Baniya A."/>
            <person name="Schwartz H.T."/>
            <person name="Tan C.-H."/>
            <person name="Antoshechkin I."/>
            <person name="Sternberg P.W."/>
            <person name="Goodrich-Blair H."/>
            <person name="Dillman A.R."/>
        </authorList>
    </citation>
    <scope>NUCLEOTIDE SEQUENCE</scope>
    <source>
        <strain evidence="8">PS9179</strain>
        <tissue evidence="8">Whole animal</tissue>
    </source>
</reference>
<dbReference type="InterPro" id="IPR059120">
    <property type="entry name" value="Cullin-like_AB"/>
</dbReference>
<evidence type="ECO:0000256" key="3">
    <source>
        <dbReference type="ARBA" id="ARBA00022786"/>
    </source>
</evidence>
<dbReference type="InterPro" id="IPR016158">
    <property type="entry name" value="Cullin_homology"/>
</dbReference>
<evidence type="ECO:0000256" key="2">
    <source>
        <dbReference type="ARBA" id="ARBA00022499"/>
    </source>
</evidence>
<keyword evidence="4" id="KW-0832">Ubl conjugation</keyword>
<accession>A0AA39ICI1</accession>
<dbReference type="InterPro" id="IPR001373">
    <property type="entry name" value="Cullin_N"/>
</dbReference>
<dbReference type="GO" id="GO:0031625">
    <property type="term" value="F:ubiquitin protein ligase binding"/>
    <property type="evidence" value="ECO:0007669"/>
    <property type="project" value="InterPro"/>
</dbReference>
<dbReference type="Pfam" id="PF26557">
    <property type="entry name" value="Cullin_AB"/>
    <property type="match status" value="1"/>
</dbReference>
<dbReference type="Pfam" id="PF00888">
    <property type="entry name" value="Cullin"/>
    <property type="match status" value="1"/>
</dbReference>
<name>A0AA39ICI1_9BILA</name>
<dbReference type="SMART" id="SM00182">
    <property type="entry name" value="CULLIN"/>
    <property type="match status" value="1"/>
</dbReference>
<comment type="caution">
    <text evidence="8">The sequence shown here is derived from an EMBL/GenBank/DDBJ whole genome shotgun (WGS) entry which is preliminary data.</text>
</comment>
<evidence type="ECO:0000259" key="7">
    <source>
        <dbReference type="PROSITE" id="PS50069"/>
    </source>
</evidence>
<dbReference type="FunFam" id="1.20.1310.10:FF:000019">
    <property type="entry name" value="Cullin 1"/>
    <property type="match status" value="1"/>
</dbReference>
<protein>
    <recommendedName>
        <fullName evidence="7">Cullin family profile domain-containing protein</fullName>
    </recommendedName>
</protein>
<dbReference type="SUPFAM" id="SSF75632">
    <property type="entry name" value="Cullin homology domain"/>
    <property type="match status" value="1"/>
</dbReference>
<proteinExistence type="inferred from homology"/>
<dbReference type="SUPFAM" id="SSF74788">
    <property type="entry name" value="Cullin repeat-like"/>
    <property type="match status" value="1"/>
</dbReference>
<keyword evidence="2" id="KW-1017">Isopeptide bond</keyword>
<dbReference type="Pfam" id="PF10557">
    <property type="entry name" value="Cullin_Nedd8"/>
    <property type="match status" value="1"/>
</dbReference>
<gene>
    <name evidence="8" type="ORF">QR680_014852</name>
</gene>
<evidence type="ECO:0000256" key="5">
    <source>
        <dbReference type="PROSITE-ProRule" id="PRU00330"/>
    </source>
</evidence>
<comment type="similarity">
    <text evidence="1 5 6">Belongs to the cullin family.</text>
</comment>
<keyword evidence="9" id="KW-1185">Reference proteome</keyword>
<evidence type="ECO:0000313" key="9">
    <source>
        <dbReference type="Proteomes" id="UP001175271"/>
    </source>
</evidence>
<dbReference type="PROSITE" id="PS50069">
    <property type="entry name" value="CULLIN_2"/>
    <property type="match status" value="1"/>
</dbReference>
<dbReference type="SMART" id="SM00884">
    <property type="entry name" value="Cullin_Nedd8"/>
    <property type="match status" value="1"/>
</dbReference>
<organism evidence="8 9">
    <name type="scientific">Steinernema hermaphroditum</name>
    <dbReference type="NCBI Taxonomy" id="289476"/>
    <lineage>
        <taxon>Eukaryota</taxon>
        <taxon>Metazoa</taxon>
        <taxon>Ecdysozoa</taxon>
        <taxon>Nematoda</taxon>
        <taxon>Chromadorea</taxon>
        <taxon>Rhabditida</taxon>
        <taxon>Tylenchina</taxon>
        <taxon>Panagrolaimomorpha</taxon>
        <taxon>Strongyloidoidea</taxon>
        <taxon>Steinernematidae</taxon>
        <taxon>Steinernema</taxon>
    </lineage>
</organism>
<dbReference type="InterPro" id="IPR036390">
    <property type="entry name" value="WH_DNA-bd_sf"/>
</dbReference>
<dbReference type="InterPro" id="IPR019559">
    <property type="entry name" value="Cullin_neddylation_domain"/>
</dbReference>
<dbReference type="SUPFAM" id="SSF46785">
    <property type="entry name" value="Winged helix' DNA-binding domain"/>
    <property type="match status" value="1"/>
</dbReference>
<evidence type="ECO:0000256" key="4">
    <source>
        <dbReference type="ARBA" id="ARBA00022843"/>
    </source>
</evidence>
<dbReference type="EMBL" id="JAUCMV010000002">
    <property type="protein sequence ID" value="KAK0420734.1"/>
    <property type="molecule type" value="Genomic_DNA"/>
</dbReference>
<dbReference type="Proteomes" id="UP001175271">
    <property type="component" value="Unassembled WGS sequence"/>
</dbReference>
<feature type="domain" description="Cullin family profile" evidence="7">
    <location>
        <begin position="436"/>
        <end position="657"/>
    </location>
</feature>
<dbReference type="InterPro" id="IPR016159">
    <property type="entry name" value="Cullin_repeat-like_dom_sf"/>
</dbReference>
<evidence type="ECO:0000256" key="6">
    <source>
        <dbReference type="RuleBase" id="RU003829"/>
    </source>
</evidence>
<dbReference type="AlphaFoldDB" id="A0AA39ICI1"/>
<evidence type="ECO:0000313" key="8">
    <source>
        <dbReference type="EMBL" id="KAK0420734.1"/>
    </source>
</evidence>
<keyword evidence="3" id="KW-0833">Ubl conjugation pathway</keyword>
<dbReference type="InterPro" id="IPR036388">
    <property type="entry name" value="WH-like_DNA-bd_sf"/>
</dbReference>